<sequence length="83" mass="9396">MLQAALIVHMINALCHSFHAFYQFCQGSSLLLFGIGVRWAVLLPVCHRLVFADPDSHILHGWFLVVSMELFHKALPGIHEDKT</sequence>
<name>A0A0A9HTV5_ARUDO</name>
<reference evidence="2" key="2">
    <citation type="journal article" date="2015" name="Data Brief">
        <title>Shoot transcriptome of the giant reed, Arundo donax.</title>
        <authorList>
            <person name="Barrero R.A."/>
            <person name="Guerrero F.D."/>
            <person name="Moolhuijzen P."/>
            <person name="Goolsby J.A."/>
            <person name="Tidwell J."/>
            <person name="Bellgard S.E."/>
            <person name="Bellgard M.I."/>
        </authorList>
    </citation>
    <scope>NUCLEOTIDE SEQUENCE</scope>
    <source>
        <tissue evidence="2">Shoot tissue taken approximately 20 cm above the soil surface</tissue>
    </source>
</reference>
<evidence type="ECO:0000313" key="2">
    <source>
        <dbReference type="EMBL" id="JAE36363.1"/>
    </source>
</evidence>
<organism evidence="2">
    <name type="scientific">Arundo donax</name>
    <name type="common">Giant reed</name>
    <name type="synonym">Donax arundinaceus</name>
    <dbReference type="NCBI Taxonomy" id="35708"/>
    <lineage>
        <taxon>Eukaryota</taxon>
        <taxon>Viridiplantae</taxon>
        <taxon>Streptophyta</taxon>
        <taxon>Embryophyta</taxon>
        <taxon>Tracheophyta</taxon>
        <taxon>Spermatophyta</taxon>
        <taxon>Magnoliopsida</taxon>
        <taxon>Liliopsida</taxon>
        <taxon>Poales</taxon>
        <taxon>Poaceae</taxon>
        <taxon>PACMAD clade</taxon>
        <taxon>Arundinoideae</taxon>
        <taxon>Arundineae</taxon>
        <taxon>Arundo</taxon>
    </lineage>
</organism>
<keyword evidence="1" id="KW-0472">Membrane</keyword>
<evidence type="ECO:0000256" key="1">
    <source>
        <dbReference type="SAM" id="Phobius"/>
    </source>
</evidence>
<keyword evidence="1" id="KW-0812">Transmembrane</keyword>
<dbReference type="EMBL" id="GBRH01161533">
    <property type="protein sequence ID" value="JAE36363.1"/>
    <property type="molecule type" value="Transcribed_RNA"/>
</dbReference>
<keyword evidence="1" id="KW-1133">Transmembrane helix</keyword>
<accession>A0A0A9HTV5</accession>
<protein>
    <submittedName>
        <fullName evidence="2">Uncharacterized protein</fullName>
    </submittedName>
</protein>
<proteinExistence type="predicted"/>
<reference evidence="2" key="1">
    <citation type="submission" date="2014-09" db="EMBL/GenBank/DDBJ databases">
        <authorList>
            <person name="Magalhaes I.L.F."/>
            <person name="Oliveira U."/>
            <person name="Santos F.R."/>
            <person name="Vidigal T.H.D.A."/>
            <person name="Brescovit A.D."/>
            <person name="Santos A.J."/>
        </authorList>
    </citation>
    <scope>NUCLEOTIDE SEQUENCE</scope>
    <source>
        <tissue evidence="2">Shoot tissue taken approximately 20 cm above the soil surface</tissue>
    </source>
</reference>
<dbReference type="AlphaFoldDB" id="A0A0A9HTV5"/>
<feature type="transmembrane region" description="Helical" evidence="1">
    <location>
        <begin position="30"/>
        <end position="51"/>
    </location>
</feature>